<comment type="caution">
    <text evidence="1">The sequence shown here is derived from an EMBL/GenBank/DDBJ whole genome shotgun (WGS) entry which is preliminary data.</text>
</comment>
<evidence type="ECO:0000313" key="2">
    <source>
        <dbReference type="Proteomes" id="UP000621859"/>
    </source>
</evidence>
<gene>
    <name evidence="1" type="ORF">GCM10010971_18290</name>
</gene>
<sequence length="83" mass="9275">MQKKLFGWKQIFGVQASRNEDECTRPAGAKIGQREEITALQSQGHAQSISWLDRAGYVSICRENRRGESEAQRLAFCSGAMAE</sequence>
<accession>A0ABQ2PLA6</accession>
<keyword evidence="2" id="KW-1185">Reference proteome</keyword>
<protein>
    <submittedName>
        <fullName evidence="1">Uncharacterized protein</fullName>
    </submittedName>
</protein>
<dbReference type="EMBL" id="BMLY01000002">
    <property type="protein sequence ID" value="GGP26010.1"/>
    <property type="molecule type" value="Genomic_DNA"/>
</dbReference>
<dbReference type="Proteomes" id="UP000621859">
    <property type="component" value="Unassembled WGS sequence"/>
</dbReference>
<name>A0ABQ2PLA6_9NEIS</name>
<proteinExistence type="predicted"/>
<organism evidence="1 2">
    <name type="scientific">Silvimonas amylolytica</name>
    <dbReference type="NCBI Taxonomy" id="449663"/>
    <lineage>
        <taxon>Bacteria</taxon>
        <taxon>Pseudomonadati</taxon>
        <taxon>Pseudomonadota</taxon>
        <taxon>Betaproteobacteria</taxon>
        <taxon>Neisseriales</taxon>
        <taxon>Chitinibacteraceae</taxon>
        <taxon>Silvimonas</taxon>
    </lineage>
</organism>
<reference evidence="2" key="1">
    <citation type="journal article" date="2019" name="Int. J. Syst. Evol. Microbiol.">
        <title>The Global Catalogue of Microorganisms (GCM) 10K type strain sequencing project: providing services to taxonomists for standard genome sequencing and annotation.</title>
        <authorList>
            <consortium name="The Broad Institute Genomics Platform"/>
            <consortium name="The Broad Institute Genome Sequencing Center for Infectious Disease"/>
            <person name="Wu L."/>
            <person name="Ma J."/>
        </authorList>
    </citation>
    <scope>NUCLEOTIDE SEQUENCE [LARGE SCALE GENOMIC DNA]</scope>
    <source>
        <strain evidence="2">CGMCC 1.8860</strain>
    </source>
</reference>
<evidence type="ECO:0000313" key="1">
    <source>
        <dbReference type="EMBL" id="GGP26010.1"/>
    </source>
</evidence>